<proteinExistence type="predicted"/>
<dbReference type="RefSeq" id="WP_219479160.1">
    <property type="nucleotide sequence ID" value="NZ_JAHXCT010000001.1"/>
</dbReference>
<evidence type="ECO:0000256" key="2">
    <source>
        <dbReference type="SAM" id="Phobius"/>
    </source>
</evidence>
<keyword evidence="2" id="KW-1133">Transmembrane helix</keyword>
<dbReference type="EMBL" id="JAHXCT010000001">
    <property type="protein sequence ID" value="MBW4768411.1"/>
    <property type="molecule type" value="Genomic_DNA"/>
</dbReference>
<gene>
    <name evidence="3" type="ORF">KZO38_01320</name>
</gene>
<keyword evidence="4" id="KW-1185">Reference proteome</keyword>
<dbReference type="Proteomes" id="UP000788426">
    <property type="component" value="Unassembled WGS sequence"/>
</dbReference>
<keyword evidence="2" id="KW-0472">Membrane</keyword>
<evidence type="ECO:0000313" key="4">
    <source>
        <dbReference type="Proteomes" id="UP000788426"/>
    </source>
</evidence>
<feature type="compositionally biased region" description="Low complexity" evidence="1">
    <location>
        <begin position="68"/>
        <end position="80"/>
    </location>
</feature>
<name>A0ABS6YA21_9BACT</name>
<evidence type="ECO:0000256" key="1">
    <source>
        <dbReference type="SAM" id="MobiDB-lite"/>
    </source>
</evidence>
<keyword evidence="2" id="KW-0812">Transmembrane</keyword>
<feature type="transmembrane region" description="Helical" evidence="2">
    <location>
        <begin position="98"/>
        <end position="118"/>
    </location>
</feature>
<comment type="caution">
    <text evidence="3">The sequence shown here is derived from an EMBL/GenBank/DDBJ whole genome shotgun (WGS) entry which is preliminary data.</text>
</comment>
<accession>A0ABS6YA21</accession>
<sequence length="382" mass="43372">MAIIKCPECNASVSDRAPVCPTCGAEIRGKVTVCPICDTAYFTEKKECPKCALEKNTAEMAPVKDATPIETPTQPVEVVPPTEPKTPTPPQNKKSKKVIILSSFIIALILCATLFYVYSNAQKKNEKEAYELAMKSKEIGILEDYLNTYAKNAPQEHIDSINAHLTILRSTDNDWTNALISNTKEAFEDYLSKSENPKHKKEALQKIDSLDFVAVSQKNTIEAYNTYINDHYDGNYINEANEKIRVLKAKEVQQDEYQMVAGTIKTFFRGISERNENKVQETISPNISSFLNKTDIKQSDIAVFISKLYKDNVEAIDWNIDKNLKIKKKEIGLEEYEYTTEFYVSQDVKLKDGQSETNKYKVQTRIDPTGKIVEFNMIKILE</sequence>
<evidence type="ECO:0000313" key="3">
    <source>
        <dbReference type="EMBL" id="MBW4768411.1"/>
    </source>
</evidence>
<organism evidence="3 4">
    <name type="scientific">Hoylesella nanceiensis</name>
    <dbReference type="NCBI Taxonomy" id="425941"/>
    <lineage>
        <taxon>Bacteria</taxon>
        <taxon>Pseudomonadati</taxon>
        <taxon>Bacteroidota</taxon>
        <taxon>Bacteroidia</taxon>
        <taxon>Bacteroidales</taxon>
        <taxon>Prevotellaceae</taxon>
        <taxon>Hoylesella</taxon>
    </lineage>
</organism>
<protein>
    <submittedName>
        <fullName evidence="3">Zinc ribbon domain-containing protein</fullName>
    </submittedName>
</protein>
<reference evidence="3 4" key="1">
    <citation type="submission" date="2021-07" db="EMBL/GenBank/DDBJ databases">
        <title>Genomic diversity and antimicrobial resistance of Prevotella spp. isolated from chronic lung disease airways.</title>
        <authorList>
            <person name="Webb K.A."/>
            <person name="Olagoke O.S."/>
            <person name="Baird T."/>
            <person name="Neill J."/>
            <person name="Pham A."/>
            <person name="Wells T.J."/>
            <person name="Ramsay K.A."/>
            <person name="Bell S.C."/>
            <person name="Sarovich D.S."/>
            <person name="Price E.P."/>
        </authorList>
    </citation>
    <scope>NUCLEOTIDE SEQUENCE [LARGE SCALE GENOMIC DNA]</scope>
    <source>
        <strain evidence="3 4">SCHI0011.S.12</strain>
    </source>
</reference>
<feature type="compositionally biased region" description="Pro residues" evidence="1">
    <location>
        <begin position="81"/>
        <end position="90"/>
    </location>
</feature>
<feature type="region of interest" description="Disordered" evidence="1">
    <location>
        <begin position="67"/>
        <end position="93"/>
    </location>
</feature>